<sequence length="129" mass="15246">MFIESIDHSTPRTIGDNEIQEQEYDQKINYKLEVRKSHLLQQFLRYQVENTQKSIVKLKKKISDDEVINKRISRKNSITKPFKCSICTHTYSSKAALKQHLKLKHFEEHTPLTQPLDQQKLLVEPLSQI</sequence>
<dbReference type="SMART" id="SM00355">
    <property type="entry name" value="ZnF_C2H2"/>
    <property type="match status" value="1"/>
</dbReference>
<dbReference type="FunFam" id="3.30.160.60:FF:000446">
    <property type="entry name" value="Zinc finger protein"/>
    <property type="match status" value="1"/>
</dbReference>
<keyword evidence="3" id="KW-0862">Zinc</keyword>
<proteinExistence type="predicted"/>
<evidence type="ECO:0000313" key="6">
    <source>
        <dbReference type="EMBL" id="CAD8188219.1"/>
    </source>
</evidence>
<feature type="domain" description="C2H2-type" evidence="5">
    <location>
        <begin position="82"/>
        <end position="110"/>
    </location>
</feature>
<name>A0A8S1WJ23_9CILI</name>
<keyword evidence="2 4" id="KW-0863">Zinc-finger</keyword>
<reference evidence="6" key="1">
    <citation type="submission" date="2021-01" db="EMBL/GenBank/DDBJ databases">
        <authorList>
            <consortium name="Genoscope - CEA"/>
            <person name="William W."/>
        </authorList>
    </citation>
    <scope>NUCLEOTIDE SEQUENCE</scope>
</reference>
<dbReference type="InterPro" id="IPR013087">
    <property type="entry name" value="Znf_C2H2_type"/>
</dbReference>
<evidence type="ECO:0000256" key="3">
    <source>
        <dbReference type="ARBA" id="ARBA00022833"/>
    </source>
</evidence>
<dbReference type="EMBL" id="CAJJDO010000091">
    <property type="protein sequence ID" value="CAD8188219.1"/>
    <property type="molecule type" value="Genomic_DNA"/>
</dbReference>
<accession>A0A8S1WJ23</accession>
<dbReference type="PROSITE" id="PS00028">
    <property type="entry name" value="ZINC_FINGER_C2H2_1"/>
    <property type="match status" value="1"/>
</dbReference>
<evidence type="ECO:0000256" key="2">
    <source>
        <dbReference type="ARBA" id="ARBA00022771"/>
    </source>
</evidence>
<dbReference type="AlphaFoldDB" id="A0A8S1WJ23"/>
<evidence type="ECO:0000259" key="5">
    <source>
        <dbReference type="PROSITE" id="PS50157"/>
    </source>
</evidence>
<evidence type="ECO:0000313" key="7">
    <source>
        <dbReference type="Proteomes" id="UP000689195"/>
    </source>
</evidence>
<gene>
    <name evidence="6" type="ORF">PPENT_87.1.T0910028</name>
</gene>
<dbReference type="Proteomes" id="UP000689195">
    <property type="component" value="Unassembled WGS sequence"/>
</dbReference>
<evidence type="ECO:0000256" key="4">
    <source>
        <dbReference type="PROSITE-ProRule" id="PRU00042"/>
    </source>
</evidence>
<keyword evidence="7" id="KW-1185">Reference proteome</keyword>
<organism evidence="6 7">
    <name type="scientific">Paramecium pentaurelia</name>
    <dbReference type="NCBI Taxonomy" id="43138"/>
    <lineage>
        <taxon>Eukaryota</taxon>
        <taxon>Sar</taxon>
        <taxon>Alveolata</taxon>
        <taxon>Ciliophora</taxon>
        <taxon>Intramacronucleata</taxon>
        <taxon>Oligohymenophorea</taxon>
        <taxon>Peniculida</taxon>
        <taxon>Parameciidae</taxon>
        <taxon>Paramecium</taxon>
    </lineage>
</organism>
<protein>
    <recommendedName>
        <fullName evidence="5">C2H2-type domain-containing protein</fullName>
    </recommendedName>
</protein>
<dbReference type="OrthoDB" id="303278at2759"/>
<keyword evidence="1" id="KW-0479">Metal-binding</keyword>
<comment type="caution">
    <text evidence="6">The sequence shown here is derived from an EMBL/GenBank/DDBJ whole genome shotgun (WGS) entry which is preliminary data.</text>
</comment>
<dbReference type="PROSITE" id="PS50157">
    <property type="entry name" value="ZINC_FINGER_C2H2_2"/>
    <property type="match status" value="1"/>
</dbReference>
<dbReference type="GO" id="GO:0008270">
    <property type="term" value="F:zinc ion binding"/>
    <property type="evidence" value="ECO:0007669"/>
    <property type="project" value="UniProtKB-KW"/>
</dbReference>
<evidence type="ECO:0000256" key="1">
    <source>
        <dbReference type="ARBA" id="ARBA00022723"/>
    </source>
</evidence>